<proteinExistence type="predicted"/>
<dbReference type="Proteomes" id="UP001143981">
    <property type="component" value="Unassembled WGS sequence"/>
</dbReference>
<evidence type="ECO:0000313" key="3">
    <source>
        <dbReference type="Proteomes" id="UP001143981"/>
    </source>
</evidence>
<feature type="region of interest" description="Disordered" evidence="1">
    <location>
        <begin position="713"/>
        <end position="749"/>
    </location>
</feature>
<feature type="compositionally biased region" description="Basic and acidic residues" evidence="1">
    <location>
        <begin position="574"/>
        <end position="586"/>
    </location>
</feature>
<gene>
    <name evidence="2" type="ORF">LPJ61_005264</name>
</gene>
<dbReference type="AlphaFoldDB" id="A0A9W7Y8M7"/>
<comment type="caution">
    <text evidence="2">The sequence shown here is derived from an EMBL/GenBank/DDBJ whole genome shotgun (WGS) entry which is preliminary data.</text>
</comment>
<sequence length="1008" mass="104791">MRAGAGSGADGVNWTVMPCFQKLARWAAHATQRIGGGSGSLVPGIADSSPAVLPDTPGSPTAAPLQKQALQSMFGYIVAEATRAALHGGRSLAPPSSPDRLHDETLLRVQADVCAQFVRWAALGAGLLAAPESTGAVVLQALASAIGSWTLSWNSAPNSLGSAGAGISRFSTAEIEMATYASRAWVGALLASGCLRIDELLPWLIGTCSEPAAQTNAAEFACMAGIIFSLGAPSPSAKQAAADGSEGAGAGTGIPDARCLYELLEVGSCWEAALSSNRVCRIQAVELVITSASASGRLREIGASQIAVVLMQAASALAQSAWIQAIVDIIPSSAGGLAAHAGSYYTLLEIYRANIEAQIRDPSVPLPVKRAILRALMTLCEGVDPELEGFSAMTTAEVAHRLRRTIQRFWYGSAARGCASTDVSKLATILNALLLFASTALRESEASTEAFAVAAGAGAMDSASMSGARLALSSGPAARALGHGGDCVQFVTNATADLAACVQDAVFGWREDVGAGRDGEALLGRRCAALAEALATLSPDMLLQLVECFSQTLFALNLSQLRAASSGAEQPGEDDARQRSTPREQQHQQSQPQAVLDSRASALINASRADVRELVEPSLAEAKDAVDDDDNDAPDASEVARRGCALAALIRQLVSRLGDSVPADSKATALASNELLAAARDFACGILGQLQCIACLVSPVAATRLALRNAQHGLNGNGSGTPARGDSEQSLDHAAAASPVGVAPGPSSVPVTASDPARLRLVVAWRIQAVRPLCHLIRAFPDDFAVGEWLTTLVSLCLAPGIQEPSPTADGGLFQDLLDFAAVVNESLTTPIRKHALALLRSVVPLLQSAALRPEHAEILGRLLPFESSTTLTSDIAPGSAGADMRGLDNPWMWVEALEFVPLASLSASMPTAAGLEGMTPFTLRGMLEHESSAQRGRDGAAVSRAGGEDTPSRLQYLNNPHFPMQPALLVPLAETPIPWGVFGAKRRRMDAETRLIWRSRCQAAFGP</sequence>
<accession>A0A9W7Y8M7</accession>
<name>A0A9W7Y8M7_9FUNG</name>
<evidence type="ECO:0000256" key="1">
    <source>
        <dbReference type="SAM" id="MobiDB-lite"/>
    </source>
</evidence>
<feature type="region of interest" description="Disordered" evidence="1">
    <location>
        <begin position="565"/>
        <end position="595"/>
    </location>
</feature>
<organism evidence="2 3">
    <name type="scientific">Coemansia biformis</name>
    <dbReference type="NCBI Taxonomy" id="1286918"/>
    <lineage>
        <taxon>Eukaryota</taxon>
        <taxon>Fungi</taxon>
        <taxon>Fungi incertae sedis</taxon>
        <taxon>Zoopagomycota</taxon>
        <taxon>Kickxellomycotina</taxon>
        <taxon>Kickxellomycetes</taxon>
        <taxon>Kickxellales</taxon>
        <taxon>Kickxellaceae</taxon>
        <taxon>Coemansia</taxon>
    </lineage>
</organism>
<protein>
    <submittedName>
        <fullName evidence="2">Uncharacterized protein</fullName>
    </submittedName>
</protein>
<evidence type="ECO:0000313" key="2">
    <source>
        <dbReference type="EMBL" id="KAJ1726324.1"/>
    </source>
</evidence>
<feature type="compositionally biased region" description="Low complexity" evidence="1">
    <location>
        <begin position="734"/>
        <end position="749"/>
    </location>
</feature>
<dbReference type="EMBL" id="JANBOI010001627">
    <property type="protein sequence ID" value="KAJ1726324.1"/>
    <property type="molecule type" value="Genomic_DNA"/>
</dbReference>
<dbReference type="OrthoDB" id="20828at2759"/>
<keyword evidence="3" id="KW-1185">Reference proteome</keyword>
<feature type="region of interest" description="Disordered" evidence="1">
    <location>
        <begin position="931"/>
        <end position="951"/>
    </location>
</feature>
<reference evidence="2" key="1">
    <citation type="submission" date="2022-07" db="EMBL/GenBank/DDBJ databases">
        <title>Phylogenomic reconstructions and comparative analyses of Kickxellomycotina fungi.</title>
        <authorList>
            <person name="Reynolds N.K."/>
            <person name="Stajich J.E."/>
            <person name="Barry K."/>
            <person name="Grigoriev I.V."/>
            <person name="Crous P."/>
            <person name="Smith M.E."/>
        </authorList>
    </citation>
    <scope>NUCLEOTIDE SEQUENCE</scope>
    <source>
        <strain evidence="2">BCRC 34381</strain>
    </source>
</reference>